<protein>
    <submittedName>
        <fullName evidence="1">DNA-3-methyladenine glycosylase</fullName>
    </submittedName>
</protein>
<organism evidence="1 2">
    <name type="scientific">Daphnia magna</name>
    <dbReference type="NCBI Taxonomy" id="35525"/>
    <lineage>
        <taxon>Eukaryota</taxon>
        <taxon>Metazoa</taxon>
        <taxon>Ecdysozoa</taxon>
        <taxon>Arthropoda</taxon>
        <taxon>Crustacea</taxon>
        <taxon>Branchiopoda</taxon>
        <taxon>Diplostraca</taxon>
        <taxon>Cladocera</taxon>
        <taxon>Anomopoda</taxon>
        <taxon>Daphniidae</taxon>
        <taxon>Daphnia</taxon>
    </lineage>
</organism>
<evidence type="ECO:0000313" key="2">
    <source>
        <dbReference type="Proteomes" id="UP000076858"/>
    </source>
</evidence>
<keyword evidence="2" id="KW-1185">Reference proteome</keyword>
<name>A0A164FGI3_9CRUS</name>
<evidence type="ECO:0000313" key="1">
    <source>
        <dbReference type="EMBL" id="KZR97775.1"/>
    </source>
</evidence>
<dbReference type="OrthoDB" id="6343900at2759"/>
<proteinExistence type="predicted"/>
<reference evidence="1 2" key="1">
    <citation type="submission" date="2016-03" db="EMBL/GenBank/DDBJ databases">
        <title>EvidentialGene: Evidence-directed Construction of Genes on Genomes.</title>
        <authorList>
            <person name="Gilbert D.G."/>
            <person name="Choi J.-H."/>
            <person name="Mockaitis K."/>
            <person name="Colbourne J."/>
            <person name="Pfrender M."/>
        </authorList>
    </citation>
    <scope>NUCLEOTIDE SEQUENCE [LARGE SCALE GENOMIC DNA]</scope>
    <source>
        <strain evidence="1 2">Xinb3</strain>
        <tissue evidence="1">Complete organism</tissue>
    </source>
</reference>
<feature type="non-terminal residue" evidence="1">
    <location>
        <position position="1"/>
    </location>
</feature>
<comment type="caution">
    <text evidence="1">The sequence shown here is derived from an EMBL/GenBank/DDBJ whole genome shotgun (WGS) entry which is preliminary data.</text>
</comment>
<dbReference type="EMBL" id="LRGB01020185">
    <property type="protein sequence ID" value="KZR97775.1"/>
    <property type="molecule type" value="Genomic_DNA"/>
</dbReference>
<gene>
    <name evidence="1" type="ORF">APZ42_007167</name>
</gene>
<sequence>HATRCFIGQELLSERKLVPVPYLSNADDFGLFSVFVKSKPENVSQKIKHSLAGACYHVIGHVSKVTELEKTDLDRLLNSAKPHTEDVGNQSVK</sequence>
<dbReference type="Proteomes" id="UP000076858">
    <property type="component" value="Unassembled WGS sequence"/>
</dbReference>
<feature type="non-terminal residue" evidence="1">
    <location>
        <position position="93"/>
    </location>
</feature>
<dbReference type="AlphaFoldDB" id="A0A164FGI3"/>
<accession>A0A164FGI3</accession>